<protein>
    <submittedName>
        <fullName evidence="4">DUF1214 domain-containing protein</fullName>
    </submittedName>
</protein>
<accession>A0ABU2HXD9</accession>
<dbReference type="Gene3D" id="2.60.40.1610">
    <property type="entry name" value="Domain of unknown function DUF1254"/>
    <property type="match status" value="1"/>
</dbReference>
<dbReference type="SUPFAM" id="SSF160935">
    <property type="entry name" value="VPA0735-like"/>
    <property type="match status" value="1"/>
</dbReference>
<organism evidence="4 5">
    <name type="scientific">Paracoccus aurantius</name>
    <dbReference type="NCBI Taxonomy" id="3073814"/>
    <lineage>
        <taxon>Bacteria</taxon>
        <taxon>Pseudomonadati</taxon>
        <taxon>Pseudomonadota</taxon>
        <taxon>Alphaproteobacteria</taxon>
        <taxon>Rhodobacterales</taxon>
        <taxon>Paracoccaceae</taxon>
        <taxon>Paracoccus</taxon>
    </lineage>
</organism>
<reference evidence="5" key="1">
    <citation type="submission" date="2023-07" db="EMBL/GenBank/DDBJ databases">
        <title>Paracoccus sp. MBLB3053 whole genome sequence.</title>
        <authorList>
            <person name="Hwang C.Y."/>
            <person name="Cho E.-S."/>
            <person name="Seo M.-J."/>
        </authorList>
    </citation>
    <scope>NUCLEOTIDE SEQUENCE [LARGE SCALE GENOMIC DNA]</scope>
    <source>
        <strain evidence="5">MBLB3053</strain>
    </source>
</reference>
<evidence type="ECO:0000256" key="1">
    <source>
        <dbReference type="SAM" id="SignalP"/>
    </source>
</evidence>
<dbReference type="Gene3D" id="2.60.120.600">
    <property type="entry name" value="Domain of unknown function DUF1214, C-terminal domain"/>
    <property type="match status" value="1"/>
</dbReference>
<evidence type="ECO:0000259" key="3">
    <source>
        <dbReference type="Pfam" id="PF06863"/>
    </source>
</evidence>
<evidence type="ECO:0000313" key="4">
    <source>
        <dbReference type="EMBL" id="MDS9469724.1"/>
    </source>
</evidence>
<keyword evidence="5" id="KW-1185">Reference proteome</keyword>
<feature type="domain" description="DUF1214" evidence="2">
    <location>
        <begin position="237"/>
        <end position="322"/>
    </location>
</feature>
<dbReference type="InterPro" id="IPR010679">
    <property type="entry name" value="DUF1254"/>
</dbReference>
<name>A0ABU2HXD9_9RHOB</name>
<feature type="signal peptide" evidence="1">
    <location>
        <begin position="1"/>
        <end position="22"/>
    </location>
</feature>
<dbReference type="PANTHER" id="PTHR36509">
    <property type="entry name" value="BLL3101 PROTEIN"/>
    <property type="match status" value="1"/>
</dbReference>
<dbReference type="RefSeq" id="WP_311162437.1">
    <property type="nucleotide sequence ID" value="NZ_JAVQLW010000004.1"/>
</dbReference>
<feature type="chain" id="PRO_5046628886" evidence="1">
    <location>
        <begin position="23"/>
        <end position="339"/>
    </location>
</feature>
<evidence type="ECO:0000313" key="5">
    <source>
        <dbReference type="Proteomes" id="UP001269144"/>
    </source>
</evidence>
<gene>
    <name evidence="4" type="ORF">RGQ15_19350</name>
</gene>
<dbReference type="Proteomes" id="UP001269144">
    <property type="component" value="Unassembled WGS sequence"/>
</dbReference>
<evidence type="ECO:0000259" key="2">
    <source>
        <dbReference type="Pfam" id="PF06742"/>
    </source>
</evidence>
<dbReference type="InterPro" id="IPR010621">
    <property type="entry name" value="DUF1214"/>
</dbReference>
<feature type="domain" description="DUF1254" evidence="3">
    <location>
        <begin position="50"/>
        <end position="105"/>
    </location>
</feature>
<keyword evidence="1" id="KW-0732">Signal</keyword>
<dbReference type="EMBL" id="JAVQLW010000004">
    <property type="protein sequence ID" value="MDS9469724.1"/>
    <property type="molecule type" value="Genomic_DNA"/>
</dbReference>
<comment type="caution">
    <text evidence="4">The sequence shown here is derived from an EMBL/GenBank/DDBJ whole genome shotgun (WGS) entry which is preliminary data.</text>
</comment>
<dbReference type="InterPro" id="IPR037050">
    <property type="entry name" value="DUF1254_sf"/>
</dbReference>
<dbReference type="InterPro" id="IPR037049">
    <property type="entry name" value="DUF1214_C_sf"/>
</dbReference>
<sequence length="339" mass="37145">MIKLCFGFLCAACIGVGIPASAADRVTVDNFTRVESDLYFAKFVASGAFGSFLHAREPVPVEKQDVIRMNRDTLYSYAIADLGAGPATVTLPAADSRFRSLQVINEDHYTPAVIYDSGVHHFTQDQVGTRYVLFLIRTFVDPENPDDLAAVHRAQDAMQIEQGQGAVFEIPDWNREQATGLRNALNALAAANGGIDSARMFGPKEKVDEVQHLIGTASGWGGNPLTDAYYAGVTPEHNDGKTTYRLTVGKVPVDGFWSISVYNADGYFQKNDLNRYSLNNVTASKSEDGSVTVQFGDCKEGVPNCLPISAGWNYLVRMYRPHEEILDGTWVFPTAIVKD</sequence>
<dbReference type="PANTHER" id="PTHR36509:SF2">
    <property type="entry name" value="BLL3101 PROTEIN"/>
    <property type="match status" value="1"/>
</dbReference>
<dbReference type="Pfam" id="PF06742">
    <property type="entry name" value="DUF1214"/>
    <property type="match status" value="1"/>
</dbReference>
<proteinExistence type="predicted"/>
<dbReference type="Pfam" id="PF06863">
    <property type="entry name" value="DUF1254"/>
    <property type="match status" value="1"/>
</dbReference>